<feature type="signal peptide" evidence="1">
    <location>
        <begin position="1"/>
        <end position="22"/>
    </location>
</feature>
<dbReference type="Proteomes" id="UP001139450">
    <property type="component" value="Unassembled WGS sequence"/>
</dbReference>
<dbReference type="RefSeq" id="WP_245129841.1">
    <property type="nucleotide sequence ID" value="NZ_JALJEJ010000004.1"/>
</dbReference>
<comment type="caution">
    <text evidence="2">The sequence shown here is derived from an EMBL/GenBank/DDBJ whole genome shotgun (WGS) entry which is preliminary data.</text>
</comment>
<feature type="chain" id="PRO_5040864967" evidence="1">
    <location>
        <begin position="23"/>
        <end position="230"/>
    </location>
</feature>
<organism evidence="2 3">
    <name type="scientific">Mucilaginibacter straminoryzae</name>
    <dbReference type="NCBI Taxonomy" id="2932774"/>
    <lineage>
        <taxon>Bacteria</taxon>
        <taxon>Pseudomonadati</taxon>
        <taxon>Bacteroidota</taxon>
        <taxon>Sphingobacteriia</taxon>
        <taxon>Sphingobacteriales</taxon>
        <taxon>Sphingobacteriaceae</taxon>
        <taxon>Mucilaginibacter</taxon>
    </lineage>
</organism>
<keyword evidence="1" id="KW-0732">Signal</keyword>
<dbReference type="SUPFAM" id="SSF54909">
    <property type="entry name" value="Dimeric alpha+beta barrel"/>
    <property type="match status" value="1"/>
</dbReference>
<evidence type="ECO:0000313" key="2">
    <source>
        <dbReference type="EMBL" id="MCJ8210007.1"/>
    </source>
</evidence>
<dbReference type="PANTHER" id="PTHR43239:SF1">
    <property type="entry name" value="UPF0734 PROTEIN DDB_G0273871_DDB_G0273177"/>
    <property type="match status" value="1"/>
</dbReference>
<evidence type="ECO:0000313" key="3">
    <source>
        <dbReference type="Proteomes" id="UP001139450"/>
    </source>
</evidence>
<dbReference type="GO" id="GO:0016857">
    <property type="term" value="F:racemase and epimerase activity, acting on carbohydrates and derivatives"/>
    <property type="evidence" value="ECO:0007669"/>
    <property type="project" value="InterPro"/>
</dbReference>
<proteinExistence type="predicted"/>
<name>A0A9X1X2G6_9SPHI</name>
<dbReference type="InterPro" id="IPR008000">
    <property type="entry name" value="Rham/fucose_mutarotase"/>
</dbReference>
<protein>
    <submittedName>
        <fullName evidence="2">L-rhamnose mutarotase</fullName>
    </submittedName>
</protein>
<accession>A0A9X1X2G6</accession>
<dbReference type="PANTHER" id="PTHR43239">
    <property type="entry name" value="UPF0734 PROTEIN DDB_G0273871/DDB_G0273177"/>
    <property type="match status" value="1"/>
</dbReference>
<sequence length="230" mass="26211">MRHSICYLLVVAWIMVGSRAKAQRTSTHPIVIEVSGPVGKSLNTRLLNRIASHYRIADSAIYHWKNHLVFYGDLAHTADLQKALAKAYIGAQVKQYPQPFYRFNRQQHCKGAKIAGEWTNIILTANLVKAPAMQQQYLQYHASQFTKWPEVANGFCNADFQQLIVYKSGRQLMLVISIPKGKTLDELNPKTTENNPRVAEWNNIMKKYQEGIAGTKPGETWVFLKPINEQ</sequence>
<dbReference type="InterPro" id="IPR052996">
    <property type="entry name" value="Carb_Metab_Mutarotase"/>
</dbReference>
<dbReference type="Gene3D" id="3.30.70.100">
    <property type="match status" value="1"/>
</dbReference>
<dbReference type="Pfam" id="PF05336">
    <property type="entry name" value="rhaM"/>
    <property type="match status" value="1"/>
</dbReference>
<keyword evidence="3" id="KW-1185">Reference proteome</keyword>
<dbReference type="InterPro" id="IPR011008">
    <property type="entry name" value="Dimeric_a/b-barrel"/>
</dbReference>
<evidence type="ECO:0000256" key="1">
    <source>
        <dbReference type="SAM" id="SignalP"/>
    </source>
</evidence>
<gene>
    <name evidence="2" type="ORF">MUY27_09825</name>
</gene>
<dbReference type="EMBL" id="JALJEJ010000004">
    <property type="protein sequence ID" value="MCJ8210007.1"/>
    <property type="molecule type" value="Genomic_DNA"/>
</dbReference>
<dbReference type="AlphaFoldDB" id="A0A9X1X2G6"/>
<reference evidence="2" key="1">
    <citation type="submission" date="2022-04" db="EMBL/GenBank/DDBJ databases">
        <title>Mucilaginibacter sp. RS28 isolated from freshwater.</title>
        <authorList>
            <person name="Ko S.-R."/>
        </authorList>
    </citation>
    <scope>NUCLEOTIDE SEQUENCE</scope>
    <source>
        <strain evidence="2">RS28</strain>
    </source>
</reference>